<sequence length="44" mass="4314">MRAVAAGQPGDLCVLAQTPAVVLTELDASLVSATIIGGEVAYAA</sequence>
<proteinExistence type="predicted"/>
<dbReference type="Proteomes" id="UP000020681">
    <property type="component" value="Unassembled WGS sequence"/>
</dbReference>
<keyword evidence="2" id="KW-1185">Reference proteome</keyword>
<name>A0ABN0R472_MYCUL</name>
<accession>A0ABN0R472</accession>
<comment type="caution">
    <text evidence="1">The sequence shown here is derived from an EMBL/GenBank/DDBJ whole genome shotgun (WGS) entry which is preliminary data.</text>
</comment>
<gene>
    <name evidence="1" type="ORF">I551_1845</name>
</gene>
<protein>
    <recommendedName>
        <fullName evidence="3">N-acetylglucosamine-6-phosphate deacetylase</fullName>
    </recommendedName>
</protein>
<evidence type="ECO:0000313" key="1">
    <source>
        <dbReference type="EMBL" id="EUA91678.1"/>
    </source>
</evidence>
<organism evidence="1 2">
    <name type="scientific">Mycobacterium ulcerans str. Harvey</name>
    <dbReference type="NCBI Taxonomy" id="1299332"/>
    <lineage>
        <taxon>Bacteria</taxon>
        <taxon>Bacillati</taxon>
        <taxon>Actinomycetota</taxon>
        <taxon>Actinomycetes</taxon>
        <taxon>Mycobacteriales</taxon>
        <taxon>Mycobacteriaceae</taxon>
        <taxon>Mycobacterium</taxon>
        <taxon>Mycobacterium ulcerans group</taxon>
    </lineage>
</organism>
<reference evidence="1 2" key="1">
    <citation type="submission" date="2014-01" db="EMBL/GenBank/DDBJ databases">
        <authorList>
            <person name="Dobos K."/>
            <person name="Lenaerts A."/>
            <person name="Ordway D."/>
            <person name="DeGroote M.A."/>
            <person name="Parker T."/>
            <person name="Sizemore C."/>
            <person name="Tallon L.J."/>
            <person name="Sadzewicz L.K."/>
            <person name="Sengamalay N."/>
            <person name="Fraser C.M."/>
            <person name="Hine E."/>
            <person name="Shefchek K.A."/>
            <person name="Das S.P."/>
            <person name="Tettelin H."/>
        </authorList>
    </citation>
    <scope>NUCLEOTIDE SEQUENCE [LARGE SCALE GENOMIC DNA]</scope>
    <source>
        <strain evidence="1 2">Harvey</strain>
    </source>
</reference>
<evidence type="ECO:0008006" key="3">
    <source>
        <dbReference type="Google" id="ProtNLM"/>
    </source>
</evidence>
<evidence type="ECO:0000313" key="2">
    <source>
        <dbReference type="Proteomes" id="UP000020681"/>
    </source>
</evidence>
<dbReference type="EMBL" id="JAOL01000086">
    <property type="protein sequence ID" value="EUA91678.1"/>
    <property type="molecule type" value="Genomic_DNA"/>
</dbReference>